<dbReference type="PROSITE" id="PS51294">
    <property type="entry name" value="HTH_MYB"/>
    <property type="match status" value="1"/>
</dbReference>
<dbReference type="GO" id="GO:0003700">
    <property type="term" value="F:DNA-binding transcription factor activity"/>
    <property type="evidence" value="ECO:0007669"/>
    <property type="project" value="TreeGrafter"/>
</dbReference>
<name>A0A8S1XPT7_9CILI</name>
<comment type="subcellular location">
    <subcellularLocation>
        <location evidence="1">Nucleus</location>
    </subcellularLocation>
</comment>
<dbReference type="Proteomes" id="UP000689195">
    <property type="component" value="Unassembled WGS sequence"/>
</dbReference>
<sequence>MKKNQKQSSKLRNKHQQHKKEYEDLFKSKEHIQYDSNIQKIDKTPQEQQIDQNRIQQCISRSWHKRLDCIVNLSEIKVGKFSQEEIDYIMKVVNEYLLQNNLNDQDLQEYIELKSFGLSKMWLTIANQIPNRSVDSIYKLIRRKYDSKNRQGYWNQNEEADLIKYVQQYGRKWREISKHFNRTPDNIRKKQENFQYQQNKYRVQHNKYFLFQIMIQYFRLNLVISSLKLNFVQILER</sequence>
<organism evidence="7 8">
    <name type="scientific">Paramecium pentaurelia</name>
    <dbReference type="NCBI Taxonomy" id="43138"/>
    <lineage>
        <taxon>Eukaryota</taxon>
        <taxon>Sar</taxon>
        <taxon>Alveolata</taxon>
        <taxon>Ciliophora</taxon>
        <taxon>Intramacronucleata</taxon>
        <taxon>Oligohymenophorea</taxon>
        <taxon>Peniculida</taxon>
        <taxon>Parameciidae</taxon>
        <taxon>Paramecium</taxon>
    </lineage>
</organism>
<dbReference type="GO" id="GO:0000976">
    <property type="term" value="F:transcription cis-regulatory region binding"/>
    <property type="evidence" value="ECO:0007669"/>
    <property type="project" value="TreeGrafter"/>
</dbReference>
<dbReference type="PROSITE" id="PS50090">
    <property type="entry name" value="MYB_LIKE"/>
    <property type="match status" value="1"/>
</dbReference>
<evidence type="ECO:0000313" key="8">
    <source>
        <dbReference type="Proteomes" id="UP000689195"/>
    </source>
</evidence>
<feature type="domain" description="HTH myb-type" evidence="6">
    <location>
        <begin position="154"/>
        <end position="190"/>
    </location>
</feature>
<reference evidence="7" key="1">
    <citation type="submission" date="2021-01" db="EMBL/GenBank/DDBJ databases">
        <authorList>
            <consortium name="Genoscope - CEA"/>
            <person name="William W."/>
        </authorList>
    </citation>
    <scope>NUCLEOTIDE SEQUENCE</scope>
</reference>
<keyword evidence="2" id="KW-0238">DNA-binding</keyword>
<keyword evidence="8" id="KW-1185">Reference proteome</keyword>
<evidence type="ECO:0000313" key="7">
    <source>
        <dbReference type="EMBL" id="CAD8203125.1"/>
    </source>
</evidence>
<dbReference type="PANTHER" id="PTHR46380">
    <property type="entry name" value="CYCLIN-D-BINDING MYB-LIKE TRANSCRIPTION FACTOR 1"/>
    <property type="match status" value="1"/>
</dbReference>
<dbReference type="SMART" id="SM00717">
    <property type="entry name" value="SANT"/>
    <property type="match status" value="2"/>
</dbReference>
<gene>
    <name evidence="7" type="ORF">PPENT_87.1.T1330041</name>
</gene>
<dbReference type="PANTHER" id="PTHR46380:SF2">
    <property type="entry name" value="CYCLIN-D-BINDING MYB-LIKE TRANSCRIPTION FACTOR 1"/>
    <property type="match status" value="1"/>
</dbReference>
<evidence type="ECO:0000256" key="2">
    <source>
        <dbReference type="ARBA" id="ARBA00023125"/>
    </source>
</evidence>
<dbReference type="AlphaFoldDB" id="A0A8S1XPT7"/>
<feature type="domain" description="Myb-like" evidence="5">
    <location>
        <begin position="146"/>
        <end position="195"/>
    </location>
</feature>
<evidence type="ECO:0000256" key="4">
    <source>
        <dbReference type="SAM" id="MobiDB-lite"/>
    </source>
</evidence>
<feature type="region of interest" description="Disordered" evidence="4">
    <location>
        <begin position="1"/>
        <end position="22"/>
    </location>
</feature>
<accession>A0A8S1XPT7</accession>
<evidence type="ECO:0000256" key="3">
    <source>
        <dbReference type="ARBA" id="ARBA00023242"/>
    </source>
</evidence>
<dbReference type="GO" id="GO:0005634">
    <property type="term" value="C:nucleus"/>
    <property type="evidence" value="ECO:0007669"/>
    <property type="project" value="UniProtKB-SubCell"/>
</dbReference>
<feature type="compositionally biased region" description="Basic residues" evidence="4">
    <location>
        <begin position="1"/>
        <end position="18"/>
    </location>
</feature>
<dbReference type="Pfam" id="PF00249">
    <property type="entry name" value="Myb_DNA-binding"/>
    <property type="match status" value="1"/>
</dbReference>
<dbReference type="InterPro" id="IPR001005">
    <property type="entry name" value="SANT/Myb"/>
</dbReference>
<evidence type="ECO:0000256" key="1">
    <source>
        <dbReference type="ARBA" id="ARBA00004123"/>
    </source>
</evidence>
<keyword evidence="3" id="KW-0539">Nucleus</keyword>
<protein>
    <submittedName>
        <fullName evidence="7">Uncharacterized protein</fullName>
    </submittedName>
</protein>
<dbReference type="InterPro" id="IPR017930">
    <property type="entry name" value="Myb_dom"/>
</dbReference>
<proteinExistence type="predicted"/>
<evidence type="ECO:0000259" key="5">
    <source>
        <dbReference type="PROSITE" id="PS50090"/>
    </source>
</evidence>
<dbReference type="OrthoDB" id="39591at2759"/>
<evidence type="ECO:0000259" key="6">
    <source>
        <dbReference type="PROSITE" id="PS51294"/>
    </source>
</evidence>
<dbReference type="EMBL" id="CAJJDO010000133">
    <property type="protein sequence ID" value="CAD8203125.1"/>
    <property type="molecule type" value="Genomic_DNA"/>
</dbReference>
<dbReference type="CDD" id="cd00167">
    <property type="entry name" value="SANT"/>
    <property type="match status" value="1"/>
</dbReference>
<comment type="caution">
    <text evidence="7">The sequence shown here is derived from an EMBL/GenBank/DDBJ whole genome shotgun (WGS) entry which is preliminary data.</text>
</comment>
<dbReference type="InterPro" id="IPR051651">
    <property type="entry name" value="DMTF1_DNA-bind_reg"/>
</dbReference>